<feature type="domain" description="ABC1 atypical kinase-like" evidence="2">
    <location>
        <begin position="175"/>
        <end position="426"/>
    </location>
</feature>
<comment type="similarity">
    <text evidence="1">Belongs to the protein kinase superfamily. ADCK protein kinase family.</text>
</comment>
<dbReference type="PANTHER" id="PTHR10566">
    <property type="entry name" value="CHAPERONE-ACTIVITY OF BC1 COMPLEX CABC1 -RELATED"/>
    <property type="match status" value="1"/>
</dbReference>
<dbReference type="CDD" id="cd05121">
    <property type="entry name" value="ABC1_ADCK3-like"/>
    <property type="match status" value="1"/>
</dbReference>
<dbReference type="Pfam" id="PF03109">
    <property type="entry name" value="ABC1"/>
    <property type="match status" value="1"/>
</dbReference>
<name>A0AAV2C9Y7_9ROSI</name>
<reference evidence="3 4" key="1">
    <citation type="submission" date="2024-04" db="EMBL/GenBank/DDBJ databases">
        <authorList>
            <person name="Fracassetti M."/>
        </authorList>
    </citation>
    <scope>NUCLEOTIDE SEQUENCE [LARGE SCALE GENOMIC DNA]</scope>
</reference>
<accession>A0AAV2C9Y7</accession>
<evidence type="ECO:0000256" key="1">
    <source>
        <dbReference type="ARBA" id="ARBA00009670"/>
    </source>
</evidence>
<proteinExistence type="inferred from homology"/>
<dbReference type="EMBL" id="OZ034813">
    <property type="protein sequence ID" value="CAL1353044.1"/>
    <property type="molecule type" value="Genomic_DNA"/>
</dbReference>
<gene>
    <name evidence="3" type="ORF">LTRI10_LOCUS971</name>
</gene>
<dbReference type="InterPro" id="IPR050154">
    <property type="entry name" value="UbiB_kinase"/>
</dbReference>
<evidence type="ECO:0000313" key="4">
    <source>
        <dbReference type="Proteomes" id="UP001497516"/>
    </source>
</evidence>
<organism evidence="3 4">
    <name type="scientific">Linum trigynum</name>
    <dbReference type="NCBI Taxonomy" id="586398"/>
    <lineage>
        <taxon>Eukaryota</taxon>
        <taxon>Viridiplantae</taxon>
        <taxon>Streptophyta</taxon>
        <taxon>Embryophyta</taxon>
        <taxon>Tracheophyta</taxon>
        <taxon>Spermatophyta</taxon>
        <taxon>Magnoliopsida</taxon>
        <taxon>eudicotyledons</taxon>
        <taxon>Gunneridae</taxon>
        <taxon>Pentapetalae</taxon>
        <taxon>rosids</taxon>
        <taxon>fabids</taxon>
        <taxon>Malpighiales</taxon>
        <taxon>Linaceae</taxon>
        <taxon>Linum</taxon>
    </lineage>
</organism>
<dbReference type="Proteomes" id="UP001497516">
    <property type="component" value="Chromosome 1"/>
</dbReference>
<protein>
    <recommendedName>
        <fullName evidence="2">ABC1 atypical kinase-like domain-containing protein</fullName>
    </recommendedName>
</protein>
<dbReference type="AlphaFoldDB" id="A0AAV2C9Y7"/>
<dbReference type="InterPro" id="IPR011009">
    <property type="entry name" value="Kinase-like_dom_sf"/>
</dbReference>
<dbReference type="InterPro" id="IPR004147">
    <property type="entry name" value="ABC1_dom"/>
</dbReference>
<evidence type="ECO:0000259" key="2">
    <source>
        <dbReference type="Pfam" id="PF03109"/>
    </source>
</evidence>
<keyword evidence="4" id="KW-1185">Reference proteome</keyword>
<sequence length="730" mass="82142">MRNVIGILKRHRRITVLSRISRHESSALAPLGSSSSVLADGGIMEINNQACFLQQRLFSTTFTSVHVEKPSGKYAKLRKESLESEFGQALGTYSSSKASHMYRFGPFLAIYRAAIISYHLLKLTTWQLFVKDMRERAIMFRETLVSLGPFYIKLGQALSTRPDVLPTIYCQELAKLQDQIPPFPTKVAIRSIESQLGRPISQIFADISPEPVASASLGQVYKAHLHSGELVAVKVQRPGISHSLTLDALLFNMIGGQLKRFAKARKDLLVAVNEMVRHMFDEVDYILEAKNAERFATLYGCEASTTVVDENENYVKVPKIYWDLTRKAVLTMEWIDGIKLTNEARLSEACLDRRKLIDQGLYCSLRQLLEVGFFHADPHPGNLVATDSGHLAYFDFGMMGDIPRPYRVGLIQVLVHFVNRDSLGLANDFLSLGFIPEGVDIRAVSDALRISFGDGSRQSRDFEAIMNQLYDVMYDFNFSLPPDYALVIRALGSLEGTAKVLDPNFKVVESAYPFVIGRLLADPNPDMRKILRQLLISNDGSIRWNRLERLIAAISQESASEPIGQAANSKGDSPNPLGWKSFDMRAVVSATEDLLLFVLSQRGSRVRVFLLRDMVKAADAFIQDEVACHIFDDNPHPELQQPSGSEEHKMVTRVANGFRYLSRAMKMAPEVWTAMLIRMAVKPEFHQFSVDVVSAFVMHFSSRVPETYIICMSRLLHKLAGKYRYSDPVR</sequence>
<dbReference type="PANTHER" id="PTHR10566:SF124">
    <property type="entry name" value="PROTEIN KINASE SUPERFAMILY PROTEIN"/>
    <property type="match status" value="1"/>
</dbReference>
<dbReference type="SUPFAM" id="SSF56112">
    <property type="entry name" value="Protein kinase-like (PK-like)"/>
    <property type="match status" value="1"/>
</dbReference>
<evidence type="ECO:0000313" key="3">
    <source>
        <dbReference type="EMBL" id="CAL1353044.1"/>
    </source>
</evidence>